<dbReference type="EMBL" id="KI546130">
    <property type="protein sequence ID" value="EST43999.1"/>
    <property type="molecule type" value="Genomic_DNA"/>
</dbReference>
<evidence type="ECO:0000313" key="1">
    <source>
        <dbReference type="EMBL" id="EST43999.1"/>
    </source>
</evidence>
<accession>V6LT82</accession>
<organism evidence="1">
    <name type="scientific">Spironucleus salmonicida</name>
    <dbReference type="NCBI Taxonomy" id="348837"/>
    <lineage>
        <taxon>Eukaryota</taxon>
        <taxon>Metamonada</taxon>
        <taxon>Diplomonadida</taxon>
        <taxon>Hexamitidae</taxon>
        <taxon>Hexamitinae</taxon>
        <taxon>Spironucleus</taxon>
    </lineage>
</organism>
<sequence>MQDAYYVKQLCTLDTQYTYKKYQLLFKETIDEVSPGQIVIFNKDFENIIQLVKPALHIYIFEEYLKYSDQNQVPQFHIGLNYFPCLSEVKVLLTGFKSQVKKKKQYMSLSLGLNSQMMNIQTIEQLKELIYQADQSTSILFIIYQPFLLIKLLTNFTKDQQDLIIRKSRSTAILTKLSTLTSLNKQLIQNTIEDPQYYLNGLDNLNISTFKQPASETKCKFHKVNVIKDQLDQSFINLMQKRSFMLLVDPSYKKYYDISQKFMQMTNNLSISKIYGFHNLSNDLCQQQFSFTNLQLVESEISLVSLQLIYSKPIIIVQLFEDEDIKLYQDAQYSEFRNGGPNSFIDFCTILPKSVVDENLEILRIYSEKIFVVGTKEQLSVYQSRIQNFLNIRSILWLQTAIIVYKGATIKNSFQSQTVQYQLPKLVDNNLTILTPNVLFDLQNTSLSQLSQGNFVSIKNSIKGLSAQTIINSIFDQITEDQSVLFAKVLSQQIPYTSGTSINPQILIDLLHQNIPFQHAMSRSTKFEEQFDDIILNQQSPHQQHSKMSDASVIAEELQLDLDDPIFVME</sequence>
<dbReference type="VEuPathDB" id="GiardiaDB:SS50377_21226"/>
<dbReference type="EMBL" id="AUWU02000001">
    <property type="protein sequence ID" value="KAH0577872.1"/>
    <property type="molecule type" value="Genomic_DNA"/>
</dbReference>
<name>V6LT82_9EUKA</name>
<evidence type="ECO:0000313" key="3">
    <source>
        <dbReference type="Proteomes" id="UP000018208"/>
    </source>
</evidence>
<proteinExistence type="predicted"/>
<dbReference type="Proteomes" id="UP000018208">
    <property type="component" value="Unassembled WGS sequence"/>
</dbReference>
<gene>
    <name evidence="1" type="ORF">SS50377_16308</name>
    <name evidence="2" type="ORF">SS50377_21226</name>
</gene>
<reference evidence="2" key="2">
    <citation type="submission" date="2020-12" db="EMBL/GenBank/DDBJ databases">
        <title>New Spironucleus salmonicida genome in near-complete chromosomes.</title>
        <authorList>
            <person name="Xu F."/>
            <person name="Kurt Z."/>
            <person name="Jimenez-Gonzalez A."/>
            <person name="Astvaldsson A."/>
            <person name="Andersson J.O."/>
            <person name="Svard S.G."/>
        </authorList>
    </citation>
    <scope>NUCLEOTIDE SEQUENCE</scope>
    <source>
        <strain evidence="2">ATCC 50377</strain>
    </source>
</reference>
<dbReference type="AlphaFoldDB" id="V6LT82"/>
<keyword evidence="3" id="KW-1185">Reference proteome</keyword>
<protein>
    <submittedName>
        <fullName evidence="1">Uncharacterized protein</fullName>
    </submittedName>
</protein>
<reference evidence="1 2" key="1">
    <citation type="journal article" date="2014" name="PLoS Genet.">
        <title>The Genome of Spironucleus salmonicida Highlights a Fish Pathogen Adapted to Fluctuating Environments.</title>
        <authorList>
            <person name="Xu F."/>
            <person name="Jerlstrom-Hultqvist J."/>
            <person name="Einarsson E."/>
            <person name="Astvaldsson A."/>
            <person name="Svard S.G."/>
            <person name="Andersson J.O."/>
        </authorList>
    </citation>
    <scope>NUCLEOTIDE SEQUENCE</scope>
    <source>
        <strain evidence="2">ATCC 50377</strain>
    </source>
</reference>
<evidence type="ECO:0000313" key="2">
    <source>
        <dbReference type="EMBL" id="KAH0577872.1"/>
    </source>
</evidence>